<dbReference type="InterPro" id="IPR001711">
    <property type="entry name" value="PLipase_C_Pinositol-sp_Y"/>
</dbReference>
<feature type="region of interest" description="Disordered" evidence="13">
    <location>
        <begin position="818"/>
        <end position="864"/>
    </location>
</feature>
<dbReference type="CDD" id="cd08591">
    <property type="entry name" value="PI-PLCc_beta"/>
    <property type="match status" value="1"/>
</dbReference>
<dbReference type="SMART" id="SM00149">
    <property type="entry name" value="PLCYc"/>
    <property type="match status" value="1"/>
</dbReference>
<dbReference type="EMBL" id="JBBPFD010000010">
    <property type="protein sequence ID" value="KAK7909550.1"/>
    <property type="molecule type" value="Genomic_DNA"/>
</dbReference>
<feature type="domain" description="PI-PLC Y-box" evidence="15">
    <location>
        <begin position="521"/>
        <end position="637"/>
    </location>
</feature>
<dbReference type="GO" id="GO:0016042">
    <property type="term" value="P:lipid catabolic process"/>
    <property type="evidence" value="ECO:0007669"/>
    <property type="project" value="UniProtKB-KW"/>
</dbReference>
<dbReference type="SUPFAM" id="SSF69989">
    <property type="entry name" value="C-terminal domain of PLC-beta"/>
    <property type="match status" value="1"/>
</dbReference>
<dbReference type="InterPro" id="IPR035892">
    <property type="entry name" value="C2_domain_sf"/>
</dbReference>
<feature type="compositionally biased region" description="Basic and acidic residues" evidence="13">
    <location>
        <begin position="818"/>
        <end position="834"/>
    </location>
</feature>
<dbReference type="CDD" id="cd13361">
    <property type="entry name" value="PH_PLC_beta"/>
    <property type="match status" value="1"/>
</dbReference>
<feature type="compositionally biased region" description="Acidic residues" evidence="13">
    <location>
        <begin position="487"/>
        <end position="498"/>
    </location>
</feature>
<evidence type="ECO:0000259" key="15">
    <source>
        <dbReference type="PROSITE" id="PS50008"/>
    </source>
</evidence>
<dbReference type="SUPFAM" id="SSF49562">
    <property type="entry name" value="C2 domain (Calcium/lipid-binding domain, CaLB)"/>
    <property type="match status" value="1"/>
</dbReference>
<dbReference type="InterPro" id="IPR000008">
    <property type="entry name" value="C2_dom"/>
</dbReference>
<comment type="catalytic activity">
    <reaction evidence="7">
        <text>a 1,2-diacyl-sn-glycero-3-phospho-(1D-myo-inositol-4,5-bisphosphate) + H2O = 1D-myo-inositol 1,4,5-trisphosphate + a 1,2-diacyl-sn-glycerol + H(+)</text>
        <dbReference type="Rhea" id="RHEA:33179"/>
        <dbReference type="ChEBI" id="CHEBI:15377"/>
        <dbReference type="ChEBI" id="CHEBI:15378"/>
        <dbReference type="ChEBI" id="CHEBI:17815"/>
        <dbReference type="ChEBI" id="CHEBI:58456"/>
        <dbReference type="ChEBI" id="CHEBI:203600"/>
        <dbReference type="EC" id="3.1.4.11"/>
    </reaction>
    <physiologicalReaction direction="left-to-right" evidence="7">
        <dbReference type="Rhea" id="RHEA:33180"/>
    </physiologicalReaction>
</comment>
<dbReference type="SMART" id="SM00239">
    <property type="entry name" value="C2"/>
    <property type="match status" value="1"/>
</dbReference>
<dbReference type="PANTHER" id="PTHR10336">
    <property type="entry name" value="PHOSPHOINOSITIDE-SPECIFIC PHOSPHOLIPASE C FAMILY PROTEIN"/>
    <property type="match status" value="1"/>
</dbReference>
<dbReference type="Pfam" id="PF00387">
    <property type="entry name" value="PI-PLC-Y"/>
    <property type="match status" value="1"/>
</dbReference>
<feature type="binding site" evidence="11">
    <location>
        <position position="401"/>
    </location>
    <ligand>
        <name>Ca(2+)</name>
        <dbReference type="ChEBI" id="CHEBI:29108"/>
    </ligand>
</feature>
<dbReference type="GO" id="GO:0005509">
    <property type="term" value="F:calcium ion binding"/>
    <property type="evidence" value="ECO:0007669"/>
    <property type="project" value="UniProtKB-UniRule"/>
</dbReference>
<keyword evidence="5 9" id="KW-0443">Lipid metabolism</keyword>
<keyword evidence="1" id="KW-0597">Phosphoprotein</keyword>
<evidence type="ECO:0000256" key="6">
    <source>
        <dbReference type="ARBA" id="ARBA00023224"/>
    </source>
</evidence>
<dbReference type="EC" id="3.1.4.11" evidence="9"/>
<dbReference type="GO" id="GO:0046488">
    <property type="term" value="P:phosphatidylinositol metabolic process"/>
    <property type="evidence" value="ECO:0007669"/>
    <property type="project" value="TreeGrafter"/>
</dbReference>
<evidence type="ECO:0000256" key="8">
    <source>
        <dbReference type="ARBA" id="ARBA00023726"/>
    </source>
</evidence>
<dbReference type="InterPro" id="IPR017946">
    <property type="entry name" value="PLC-like_Pdiesterase_TIM-brl"/>
</dbReference>
<dbReference type="SUPFAM" id="SSF47473">
    <property type="entry name" value="EF-hand"/>
    <property type="match status" value="1"/>
</dbReference>
<dbReference type="Pfam" id="PF17787">
    <property type="entry name" value="PH_14"/>
    <property type="match status" value="1"/>
</dbReference>
<feature type="region of interest" description="Disordered" evidence="13">
    <location>
        <begin position="1127"/>
        <end position="1158"/>
    </location>
</feature>
<dbReference type="PIRSF" id="PIRSF000956">
    <property type="entry name" value="PLC-beta"/>
    <property type="match status" value="1"/>
</dbReference>
<dbReference type="GO" id="GO:0051209">
    <property type="term" value="P:release of sequestered calcium ion into cytosol"/>
    <property type="evidence" value="ECO:0007669"/>
    <property type="project" value="TreeGrafter"/>
</dbReference>
<feature type="region of interest" description="Disordered" evidence="13">
    <location>
        <begin position="1241"/>
        <end position="1293"/>
    </location>
</feature>
<dbReference type="CDD" id="cd00275">
    <property type="entry name" value="C2_PLC_like"/>
    <property type="match status" value="1"/>
</dbReference>
<keyword evidence="4 9" id="KW-0442">Lipid degradation</keyword>
<evidence type="ECO:0000256" key="10">
    <source>
        <dbReference type="PIRSR" id="PIRSR000956-1"/>
    </source>
</evidence>
<dbReference type="SMART" id="SM00148">
    <property type="entry name" value="PLCXc"/>
    <property type="match status" value="1"/>
</dbReference>
<evidence type="ECO:0000259" key="14">
    <source>
        <dbReference type="PROSITE" id="PS50004"/>
    </source>
</evidence>
<keyword evidence="3 11" id="KW-0106">Calcium</keyword>
<dbReference type="PRINTS" id="PR00390">
    <property type="entry name" value="PHPHLIPASEC"/>
</dbReference>
<evidence type="ECO:0000256" key="12">
    <source>
        <dbReference type="SAM" id="Coils"/>
    </source>
</evidence>
<dbReference type="Proteomes" id="UP001460270">
    <property type="component" value="Unassembled WGS sequence"/>
</dbReference>
<comment type="cofactor">
    <cofactor evidence="11">
        <name>Ca(2+)</name>
        <dbReference type="ChEBI" id="CHEBI:29108"/>
    </cofactor>
    <text evidence="11">Binds 1 Ca(2+) ion per subunit.</text>
</comment>
<feature type="compositionally biased region" description="Polar residues" evidence="13">
    <location>
        <begin position="507"/>
        <end position="518"/>
    </location>
</feature>
<feature type="active site" evidence="10">
    <location>
        <position position="367"/>
    </location>
</feature>
<dbReference type="Gene3D" id="1.10.238.10">
    <property type="entry name" value="EF-hand"/>
    <property type="match status" value="1"/>
</dbReference>
<sequence>MAGAKPGVHALQLKPVSVHEALKKGGKFIKWDEEPNSGPPTLVTLKVDPDGFFLYWTGGSNLEVEILDISIIRDTRTGRYAKQPKDPKLREVLGFGKGENVEGKLVTVVYGTDLVNSSFLNFQAMQEDTAKVWTDELFTLATNILSQNASRNTFLFKAYTKLKLQVNQEGKIAVKNILKLFSDKKRVETALEQCGLINNKSDGIKPDDLTWEAFQKFLDSLCLRPEIQSIFEECGSKRKPFISLDQFMDFINRTQRDSRLNEVLYPPLKREQVRQIMEHYETNSSQLERDQISLKAFSKYLGGEENGAVPPERLDIIDDMNQPLSHYFINSSHNTYLTGRSCSPGVAAWSWTAGKAGLLMKKPYITHGFTMTTEISFKEVIEAIAESAFKTSPYPLILSFENHVDSAKQQAKMAEYCRTIFGDALLIEPLEKSPLIPGQALPSPQDLMGKILIKNKRKHYHQRPSSSGSIRRRELDEQSPPANGGEAESEEEEEEEPLTELKKPNSDEGTASSEVNATEEMSNLVNYIEPVKFKSFEVASKRNKFFEMSSFVETKGMDILKNLPMPFVEYNKNQLSRIYPKGTRVDSSNYLPQLFWNVGCQMVALNFQTLDLPMQLNMGVFEYNGHSGYLLKPEFMRRTDKRFDPFTEDTVDGIVANTIKIRVISGQFLTDKRVGVYVEVDMFGLPTDTKRKYRTKTSNGNSLDPVWDDESFEFNKVVLPTLASLRIAVFEENGKFIGHRILPVSAIRPGYHYINLKNELNQPLLLPSLLIRTEAHDYIPDEHMKYIGALIDPIKHVSQLDKRENQLACLLDAAEQERGSGTHVHSRGEEREEQNPTCSRGVVQPTAVGSRHQPAQTRRAPQSPGDLPVLLSHCNLAPYPRINNDNPDIFVPVLGKAHYSHTTSLLQVSNQTKFVVILYFGLHIDLKKKKKQKKKFFLFCFLSLTQQRHFSESMTLNLASFCPSLSRGQSRDIIPPAYIPVMSIDELKLQKNYVKLLKKHEGELEELHKKHKKKVLNLNKELKSRNCKLQSDTRRRRSQVEKNLKRSIKKNEPYHPIEQELSALDREIAKQNVKLKDGHMQELLQLRRELHTVERKRREAHLLEAFQKLKETAKECHAAQLKKLKETNEKEKKELQKMLDRKRQNSISEARSRDKDKAEAELNEINKKHIHDSVSLIRRLEEAQTKRQDKIQLRQREVLQDIDEQLPLLQTQLQQNMDDDWQNLPEELCRCLQLELNHKEGMSRHSSPDLGSGPPSNNSTPSSTPTRRSWSRSTDNCSNCSTPGLSEADLSLS</sequence>
<dbReference type="GO" id="GO:0004435">
    <property type="term" value="F:phosphatidylinositol-4,5-bisphosphate phospholipase C activity"/>
    <property type="evidence" value="ECO:0007669"/>
    <property type="project" value="UniProtKB-UniRule"/>
</dbReference>
<keyword evidence="12" id="KW-0175">Coiled coil</keyword>
<dbReference type="GO" id="GO:0007186">
    <property type="term" value="P:G protein-coupled receptor signaling pathway"/>
    <property type="evidence" value="ECO:0007669"/>
    <property type="project" value="TreeGrafter"/>
</dbReference>
<dbReference type="Gene3D" id="2.30.29.240">
    <property type="match status" value="1"/>
</dbReference>
<feature type="compositionally biased region" description="Polar residues" evidence="13">
    <location>
        <begin position="1275"/>
        <end position="1284"/>
    </location>
</feature>
<dbReference type="SUPFAM" id="SSF50729">
    <property type="entry name" value="PH domain-like"/>
    <property type="match status" value="1"/>
</dbReference>
<dbReference type="FunFam" id="2.30.29.240:FF:000005">
    <property type="entry name" value="1-phosphatidylinositol 4,5-bisphosphate phosphodiesterase"/>
    <property type="match status" value="1"/>
</dbReference>
<keyword evidence="6 9" id="KW-0807">Transducer</keyword>
<keyword evidence="11" id="KW-0479">Metal-binding</keyword>
<dbReference type="SUPFAM" id="SSF51695">
    <property type="entry name" value="PLC-like phosphodiesterases"/>
    <property type="match status" value="1"/>
</dbReference>
<dbReference type="GO" id="GO:0005516">
    <property type="term" value="F:calmodulin binding"/>
    <property type="evidence" value="ECO:0007669"/>
    <property type="project" value="TreeGrafter"/>
</dbReference>
<evidence type="ECO:0000256" key="5">
    <source>
        <dbReference type="ARBA" id="ARBA00023098"/>
    </source>
</evidence>
<keyword evidence="2 9" id="KW-0378">Hydrolase</keyword>
<feature type="domain" description="C2" evidence="14">
    <location>
        <begin position="637"/>
        <end position="764"/>
    </location>
</feature>
<evidence type="ECO:0000256" key="7">
    <source>
        <dbReference type="ARBA" id="ARBA00023674"/>
    </source>
</evidence>
<feature type="compositionally biased region" description="Low complexity" evidence="13">
    <location>
        <begin position="1251"/>
        <end position="1274"/>
    </location>
</feature>
<dbReference type="InterPro" id="IPR014815">
    <property type="entry name" value="PLC-beta_C"/>
</dbReference>
<feature type="active site" evidence="10">
    <location>
        <position position="333"/>
    </location>
</feature>
<dbReference type="InterPro" id="IPR011992">
    <property type="entry name" value="EF-hand-dom_pair"/>
</dbReference>
<dbReference type="GO" id="GO:0005737">
    <property type="term" value="C:cytoplasm"/>
    <property type="evidence" value="ECO:0007669"/>
    <property type="project" value="TreeGrafter"/>
</dbReference>
<dbReference type="PROSITE" id="PS50007">
    <property type="entry name" value="PIPLC_X_DOMAIN"/>
    <property type="match status" value="1"/>
</dbReference>
<dbReference type="PANTHER" id="PTHR10336:SF11">
    <property type="entry name" value="1-PHOSPHATIDYLINOSITOL 4,5-BISPHOSPHATE PHOSPHODIESTERASE BETA-3"/>
    <property type="match status" value="1"/>
</dbReference>
<proteinExistence type="predicted"/>
<dbReference type="Pfam" id="PF00388">
    <property type="entry name" value="PI-PLC-X"/>
    <property type="match status" value="1"/>
</dbReference>
<evidence type="ECO:0000256" key="2">
    <source>
        <dbReference type="ARBA" id="ARBA00022801"/>
    </source>
</evidence>
<gene>
    <name evidence="16" type="ORF">WMY93_014234</name>
</gene>
<evidence type="ECO:0000256" key="13">
    <source>
        <dbReference type="SAM" id="MobiDB-lite"/>
    </source>
</evidence>
<evidence type="ECO:0000256" key="3">
    <source>
        <dbReference type="ARBA" id="ARBA00022837"/>
    </source>
</evidence>
<feature type="coiled-coil region" evidence="12">
    <location>
        <begin position="990"/>
        <end position="1017"/>
    </location>
</feature>
<dbReference type="InterPro" id="IPR037862">
    <property type="entry name" value="PLC-beta_PH"/>
</dbReference>
<dbReference type="InterPro" id="IPR001192">
    <property type="entry name" value="PI-PLC_fam"/>
</dbReference>
<feature type="compositionally biased region" description="Basic and acidic residues" evidence="13">
    <location>
        <begin position="1127"/>
        <end position="1143"/>
    </location>
</feature>
<protein>
    <recommendedName>
        <fullName evidence="9">1-phosphatidylinositol 4,5-bisphosphate phosphodiesterase</fullName>
        <ecNumber evidence="9">3.1.4.11</ecNumber>
    </recommendedName>
</protein>
<dbReference type="Pfam" id="PF08703">
    <property type="entry name" value="PLC-beta_C"/>
    <property type="match status" value="1"/>
</dbReference>
<dbReference type="GO" id="GO:0048015">
    <property type="term" value="P:phosphatidylinositol-mediated signaling"/>
    <property type="evidence" value="ECO:0007669"/>
    <property type="project" value="TreeGrafter"/>
</dbReference>
<dbReference type="InterPro" id="IPR053945">
    <property type="entry name" value="PLCB1-4-like_EFh"/>
</dbReference>
<dbReference type="InterPro" id="IPR000909">
    <property type="entry name" value="PLipase_C_PInositol-sp_X_dom"/>
</dbReference>
<feature type="binding site" evidence="11">
    <location>
        <position position="334"/>
    </location>
    <ligand>
        <name>Ca(2+)</name>
        <dbReference type="ChEBI" id="CHEBI:29108"/>
    </ligand>
</feature>
<keyword evidence="17" id="KW-1185">Reference proteome</keyword>
<evidence type="ECO:0000313" key="17">
    <source>
        <dbReference type="Proteomes" id="UP001460270"/>
    </source>
</evidence>
<evidence type="ECO:0000256" key="1">
    <source>
        <dbReference type="ARBA" id="ARBA00022553"/>
    </source>
</evidence>
<comment type="caution">
    <text evidence="16">The sequence shown here is derived from an EMBL/GenBank/DDBJ whole genome shotgun (WGS) entry which is preliminary data.</text>
</comment>
<dbReference type="Pfam" id="PF22631">
    <property type="entry name" value="PLCB1-4-like_EFh"/>
    <property type="match status" value="1"/>
</dbReference>
<evidence type="ECO:0000256" key="4">
    <source>
        <dbReference type="ARBA" id="ARBA00022963"/>
    </source>
</evidence>
<name>A0AAW0P0J1_9GOBI</name>
<comment type="catalytic activity">
    <reaction evidence="8">
        <text>a 1,2-diacyl-sn-glycero-3-phospho-(1D-myo-inositol) + H2O = 1D-myo-inositol 1-phosphate + a 1,2-diacyl-sn-glycerol + H(+)</text>
        <dbReference type="Rhea" id="RHEA:43484"/>
        <dbReference type="ChEBI" id="CHEBI:15377"/>
        <dbReference type="ChEBI" id="CHEBI:15378"/>
        <dbReference type="ChEBI" id="CHEBI:17815"/>
        <dbReference type="ChEBI" id="CHEBI:57880"/>
        <dbReference type="ChEBI" id="CHEBI:58433"/>
    </reaction>
    <physiologicalReaction direction="left-to-right" evidence="8">
        <dbReference type="Rhea" id="RHEA:43485"/>
    </physiologicalReaction>
</comment>
<dbReference type="InterPro" id="IPR016280">
    <property type="entry name" value="PLC-beta"/>
</dbReference>
<accession>A0AAW0P0J1</accession>
<dbReference type="PROSITE" id="PS50004">
    <property type="entry name" value="C2"/>
    <property type="match status" value="1"/>
</dbReference>
<dbReference type="Gene3D" id="3.20.20.190">
    <property type="entry name" value="Phosphatidylinositol (PI) phosphodiesterase"/>
    <property type="match status" value="1"/>
</dbReference>
<organism evidence="16 17">
    <name type="scientific">Mugilogobius chulae</name>
    <name type="common">yellowstripe goby</name>
    <dbReference type="NCBI Taxonomy" id="88201"/>
    <lineage>
        <taxon>Eukaryota</taxon>
        <taxon>Metazoa</taxon>
        <taxon>Chordata</taxon>
        <taxon>Craniata</taxon>
        <taxon>Vertebrata</taxon>
        <taxon>Euteleostomi</taxon>
        <taxon>Actinopterygii</taxon>
        <taxon>Neopterygii</taxon>
        <taxon>Teleostei</taxon>
        <taxon>Neoteleostei</taxon>
        <taxon>Acanthomorphata</taxon>
        <taxon>Gobiaria</taxon>
        <taxon>Gobiiformes</taxon>
        <taxon>Gobioidei</taxon>
        <taxon>Gobiidae</taxon>
        <taxon>Gobionellinae</taxon>
        <taxon>Mugilogobius</taxon>
    </lineage>
</organism>
<dbReference type="Gene3D" id="1.20.1230.10">
    <property type="entry name" value="Phospholipase C beta, distal C-terminal domain"/>
    <property type="match status" value="1"/>
</dbReference>
<reference evidence="17" key="1">
    <citation type="submission" date="2024-04" db="EMBL/GenBank/DDBJ databases">
        <title>Salinicola lusitanus LLJ914,a marine bacterium isolated from the Okinawa Trough.</title>
        <authorList>
            <person name="Li J."/>
        </authorList>
    </citation>
    <scope>NUCLEOTIDE SEQUENCE [LARGE SCALE GENOMIC DNA]</scope>
</reference>
<dbReference type="FunFam" id="2.60.40.150:FF:000008">
    <property type="entry name" value="1-phosphatidylinositol 4,5-bisphosphate phosphodiesterase"/>
    <property type="match status" value="1"/>
</dbReference>
<evidence type="ECO:0000313" key="16">
    <source>
        <dbReference type="EMBL" id="KAK7909550.1"/>
    </source>
</evidence>
<evidence type="ECO:0000256" key="9">
    <source>
        <dbReference type="PIRNR" id="PIRNR000956"/>
    </source>
</evidence>
<feature type="region of interest" description="Disordered" evidence="13">
    <location>
        <begin position="457"/>
        <end position="518"/>
    </location>
</feature>
<evidence type="ECO:0000256" key="11">
    <source>
        <dbReference type="PIRSR" id="PIRSR000956-2"/>
    </source>
</evidence>
<dbReference type="InterPro" id="IPR042531">
    <property type="entry name" value="PLC-beta_C_sf"/>
</dbReference>
<dbReference type="Gene3D" id="2.60.40.150">
    <property type="entry name" value="C2 domain"/>
    <property type="match status" value="1"/>
</dbReference>
<dbReference type="PROSITE" id="PS50008">
    <property type="entry name" value="PIPLC_Y_DOMAIN"/>
    <property type="match status" value="1"/>
</dbReference>